<feature type="repeat" description="ANK" evidence="1">
    <location>
        <begin position="261"/>
        <end position="294"/>
    </location>
</feature>
<dbReference type="InterPro" id="IPR002110">
    <property type="entry name" value="Ankyrin_rpt"/>
</dbReference>
<feature type="repeat" description="ANK" evidence="1">
    <location>
        <begin position="329"/>
        <end position="361"/>
    </location>
</feature>
<organism evidence="3 4">
    <name type="scientific">Flavobacterium cerinum</name>
    <dbReference type="NCBI Taxonomy" id="2502784"/>
    <lineage>
        <taxon>Bacteria</taxon>
        <taxon>Pseudomonadati</taxon>
        <taxon>Bacteroidota</taxon>
        <taxon>Flavobacteriia</taxon>
        <taxon>Flavobacteriales</taxon>
        <taxon>Flavobacteriaceae</taxon>
        <taxon>Flavobacterium</taxon>
    </lineage>
</organism>
<accession>A0ABY5IM85</accession>
<evidence type="ECO:0000256" key="1">
    <source>
        <dbReference type="PROSITE-ProRule" id="PRU00023"/>
    </source>
</evidence>
<keyword evidence="2" id="KW-0732">Signal</keyword>
<evidence type="ECO:0000313" key="3">
    <source>
        <dbReference type="EMBL" id="UUC43900.1"/>
    </source>
</evidence>
<keyword evidence="1" id="KW-0040">ANK repeat</keyword>
<gene>
    <name evidence="3" type="ORF">NOX80_09665</name>
</gene>
<dbReference type="PRINTS" id="PR01415">
    <property type="entry name" value="ANKYRIN"/>
</dbReference>
<name>A0ABY5IM85_9FLAO</name>
<feature type="repeat" description="ANK" evidence="1">
    <location>
        <begin position="435"/>
        <end position="468"/>
    </location>
</feature>
<dbReference type="Gene3D" id="1.25.40.20">
    <property type="entry name" value="Ankyrin repeat-containing domain"/>
    <property type="match status" value="3"/>
</dbReference>
<dbReference type="PROSITE" id="PS50088">
    <property type="entry name" value="ANK_REPEAT"/>
    <property type="match status" value="6"/>
</dbReference>
<feature type="repeat" description="ANK" evidence="1">
    <location>
        <begin position="196"/>
        <end position="228"/>
    </location>
</feature>
<sequence length="494" mass="54115">MTINIKQLFIASVMFASVTLHAQQNVFLERSFWKTNPDITKIKSEIQKGGNPSQLNSNAFDPVVFAITEQASNDAIKFLLSQDGNDVNKLTHDGRTYLFWAAYKGNIELMEYLLSKGAKTDLKDDKGYTVLNFAAASGQANTKVYDLCLKNGANLKKDLDHEGANALLLIAAYDKDFTLIDYFTTKGLDLKSTDANGNTAFNYAARTGNITTLKALLKKGVKFNDNAMIFASQGTRSTANTLDVYQFLEELKIKPTAIGKNGETVLHAIVRKDKQGEIIKYFLSKGVDVNQPDKEGTTAFMNAAASNSDVEVINILLPMVKDINQANKKGQAALALAVRYNSPEVVRILLNKGADVKAVDAAGDNVVAYLMQSYTPQKAEMFQAKLKTLEQTGINVAAPQKNGNTLYHMAVAKNDISLIKLVESYNVDINSKNKEGMTALHKAALIAQDDTILKHLINLGAKKSAVTEFKETAFDLASENEALTKNKVAIDFLK</sequence>
<dbReference type="PROSITE" id="PS50297">
    <property type="entry name" value="ANK_REP_REGION"/>
    <property type="match status" value="6"/>
</dbReference>
<feature type="signal peptide" evidence="2">
    <location>
        <begin position="1"/>
        <end position="22"/>
    </location>
</feature>
<dbReference type="RefSeq" id="WP_256549569.1">
    <property type="nucleotide sequence ID" value="NZ_CP101751.1"/>
</dbReference>
<dbReference type="InterPro" id="IPR036770">
    <property type="entry name" value="Ankyrin_rpt-contain_sf"/>
</dbReference>
<feature type="chain" id="PRO_5045189347" evidence="2">
    <location>
        <begin position="23"/>
        <end position="494"/>
    </location>
</feature>
<dbReference type="PANTHER" id="PTHR24118:SF99">
    <property type="entry name" value="POTE ANKYRIN DOMAIN FAMILY MEMBER 3C-RELATED"/>
    <property type="match status" value="1"/>
</dbReference>
<dbReference type="Pfam" id="PF12796">
    <property type="entry name" value="Ank_2"/>
    <property type="match status" value="3"/>
</dbReference>
<evidence type="ECO:0000256" key="2">
    <source>
        <dbReference type="SAM" id="SignalP"/>
    </source>
</evidence>
<feature type="repeat" description="ANK" evidence="1">
    <location>
        <begin position="93"/>
        <end position="125"/>
    </location>
</feature>
<reference evidence="3" key="1">
    <citation type="submission" date="2022-07" db="EMBL/GenBank/DDBJ databases">
        <title>Isolation, identification, and degradation of a PFOSA degrading strain from sewage treatment plant.</title>
        <authorList>
            <person name="Zhang L."/>
            <person name="Huo Y."/>
        </authorList>
    </citation>
    <scope>NUCLEOTIDE SEQUENCE</scope>
    <source>
        <strain evidence="3">C1</strain>
    </source>
</reference>
<dbReference type="Pfam" id="PF13857">
    <property type="entry name" value="Ank_5"/>
    <property type="match status" value="1"/>
</dbReference>
<dbReference type="EMBL" id="CP101751">
    <property type="protein sequence ID" value="UUC43900.1"/>
    <property type="molecule type" value="Genomic_DNA"/>
</dbReference>
<keyword evidence="4" id="KW-1185">Reference proteome</keyword>
<dbReference type="PANTHER" id="PTHR24118">
    <property type="entry name" value="POTE ANKYRIN DOMAIN"/>
    <property type="match status" value="1"/>
</dbReference>
<protein>
    <submittedName>
        <fullName evidence="3">Ankyrin repeat domain-containing protein</fullName>
    </submittedName>
</protein>
<dbReference type="SUPFAM" id="SSF48403">
    <property type="entry name" value="Ankyrin repeat"/>
    <property type="match status" value="2"/>
</dbReference>
<proteinExistence type="predicted"/>
<feature type="repeat" description="ANK" evidence="1">
    <location>
        <begin position="402"/>
        <end position="434"/>
    </location>
</feature>
<dbReference type="Proteomes" id="UP001059844">
    <property type="component" value="Chromosome"/>
</dbReference>
<evidence type="ECO:0000313" key="4">
    <source>
        <dbReference type="Proteomes" id="UP001059844"/>
    </source>
</evidence>
<dbReference type="SMART" id="SM00248">
    <property type="entry name" value="ANK"/>
    <property type="match status" value="10"/>
</dbReference>